<comment type="subunit">
    <text evidence="5">Self-interacts. Interacts with FtsZ.</text>
</comment>
<keyword evidence="1 5" id="KW-1003">Cell membrane</keyword>
<dbReference type="Gene3D" id="3.30.420.40">
    <property type="match status" value="2"/>
</dbReference>
<dbReference type="Pfam" id="PF14450">
    <property type="entry name" value="FtsA"/>
    <property type="match status" value="2"/>
</dbReference>
<dbReference type="SUPFAM" id="SSF53067">
    <property type="entry name" value="Actin-like ATPase domain"/>
    <property type="match status" value="2"/>
</dbReference>
<feature type="domain" description="SHS2" evidence="8">
    <location>
        <begin position="6"/>
        <end position="194"/>
    </location>
</feature>
<feature type="region of interest" description="Disordered" evidence="7">
    <location>
        <begin position="263"/>
        <end position="282"/>
    </location>
</feature>
<keyword evidence="3 5" id="KW-0472">Membrane</keyword>
<dbReference type="EMBL" id="LCFB01000011">
    <property type="protein sequence ID" value="KKS85060.1"/>
    <property type="molecule type" value="Genomic_DNA"/>
</dbReference>
<dbReference type="GO" id="GO:0043093">
    <property type="term" value="P:FtsZ-dependent cytokinesis"/>
    <property type="evidence" value="ECO:0007669"/>
    <property type="project" value="UniProtKB-UniRule"/>
</dbReference>
<comment type="function">
    <text evidence="5 6">Cell division protein that is involved in the assembly of the Z ring. May serve as a membrane anchor for the Z ring.</text>
</comment>
<evidence type="ECO:0000313" key="10">
    <source>
        <dbReference type="Proteomes" id="UP000034543"/>
    </source>
</evidence>
<protein>
    <recommendedName>
        <fullName evidence="5 6">Cell division protein FtsA</fullName>
    </recommendedName>
</protein>
<comment type="similarity">
    <text evidence="5 6">Belongs to the FtsA/MreB family.</text>
</comment>
<gene>
    <name evidence="5" type="primary">ftsA</name>
    <name evidence="9" type="ORF">UV59_C0011G0016</name>
</gene>
<evidence type="ECO:0000313" key="9">
    <source>
        <dbReference type="EMBL" id="KKS85060.1"/>
    </source>
</evidence>
<dbReference type="AlphaFoldDB" id="A0A0G1CGW9"/>
<evidence type="ECO:0000259" key="8">
    <source>
        <dbReference type="SMART" id="SM00842"/>
    </source>
</evidence>
<dbReference type="CDD" id="cd24048">
    <property type="entry name" value="ASKHA_NBD_FtsA"/>
    <property type="match status" value="1"/>
</dbReference>
<evidence type="ECO:0000256" key="7">
    <source>
        <dbReference type="SAM" id="MobiDB-lite"/>
    </source>
</evidence>
<dbReference type="SMART" id="SM00842">
    <property type="entry name" value="FtsA"/>
    <property type="match status" value="1"/>
</dbReference>
<sequence>MRDRIAAAIDVGTSKITTIIANVREEGQLHIIGVSSVDSKGLRKGQVVDIEDAKTAISISLEAAERMAGSSVASAFVSVGGNHIGSQNSHGVVAVADPEKEISADDVRRVVDAAKAINLASSRQILHVLPRGFIVDGQEGIADPIGMTGVRLEVDTHLVTGGMTAVRNLEKCVSELGVTVNGLVFNGLASAMAVLSDTEKELGVTLVDLGGGTTDVAVFVEGALSYSGVIPIGAKNITNDLAIGLRVSLESAEKIKLYLSEKPKAPAMPEDSPRKRAQAEDELDLSSLGLSEELKKVSRKTLVEGIIKPRLNEIFTMVGLEIKKSGFGGMTPSGLVICGGGANTVGIIESARRNLVMPVRIGIPNNMSGLVDEILVPAFATSVGLIHYGAKMLPSGETNALFNLERMGKFTGKLPGKGAAGKLLELLKSFLP</sequence>
<dbReference type="InterPro" id="IPR050696">
    <property type="entry name" value="FtsA/MreB"/>
</dbReference>
<reference evidence="9 10" key="1">
    <citation type="journal article" date="2015" name="Nature">
        <title>rRNA introns, odd ribosomes, and small enigmatic genomes across a large radiation of phyla.</title>
        <authorList>
            <person name="Brown C.T."/>
            <person name="Hug L.A."/>
            <person name="Thomas B.C."/>
            <person name="Sharon I."/>
            <person name="Castelle C.J."/>
            <person name="Singh A."/>
            <person name="Wilkins M.J."/>
            <person name="Williams K.H."/>
            <person name="Banfield J.F."/>
        </authorList>
    </citation>
    <scope>NUCLEOTIDE SEQUENCE [LARGE SCALE GENOMIC DNA]</scope>
</reference>
<name>A0A0G1CGW9_9BACT</name>
<dbReference type="HAMAP" id="MF_02033">
    <property type="entry name" value="FtsA"/>
    <property type="match status" value="1"/>
</dbReference>
<evidence type="ECO:0000256" key="6">
    <source>
        <dbReference type="PIRNR" id="PIRNR003101"/>
    </source>
</evidence>
<evidence type="ECO:0000256" key="3">
    <source>
        <dbReference type="ARBA" id="ARBA00023136"/>
    </source>
</evidence>
<keyword evidence="4 5" id="KW-0131">Cell cycle</keyword>
<comment type="caution">
    <text evidence="9">The sequence shown here is derived from an EMBL/GenBank/DDBJ whole genome shotgun (WGS) entry which is preliminary data.</text>
</comment>
<dbReference type="PANTHER" id="PTHR32432:SF4">
    <property type="entry name" value="CELL DIVISION PROTEIN FTSA"/>
    <property type="match status" value="1"/>
</dbReference>
<dbReference type="InterPro" id="IPR043129">
    <property type="entry name" value="ATPase_NBD"/>
</dbReference>
<dbReference type="NCBIfam" id="TIGR01174">
    <property type="entry name" value="ftsA"/>
    <property type="match status" value="1"/>
</dbReference>
<evidence type="ECO:0000256" key="2">
    <source>
        <dbReference type="ARBA" id="ARBA00022618"/>
    </source>
</evidence>
<dbReference type="Pfam" id="PF02491">
    <property type="entry name" value="SHS2_FTSA"/>
    <property type="match status" value="1"/>
</dbReference>
<dbReference type="GO" id="GO:0032153">
    <property type="term" value="C:cell division site"/>
    <property type="evidence" value="ECO:0007669"/>
    <property type="project" value="UniProtKB-UniRule"/>
</dbReference>
<proteinExistence type="inferred from homology"/>
<comment type="subcellular location">
    <subcellularLocation>
        <location evidence="5">Cell membrane</location>
        <topology evidence="5">Peripheral membrane protein</topology>
        <orientation evidence="5">Cytoplasmic side</orientation>
    </subcellularLocation>
    <text evidence="5">Localizes to the Z ring in an FtsZ-dependent manner. Targeted to the membrane through a conserved C-terminal amphipathic helix.</text>
</comment>
<dbReference type="PATRIC" id="fig|1618436.3.peg.611"/>
<accession>A0A0G1CGW9</accession>
<dbReference type="GO" id="GO:0009898">
    <property type="term" value="C:cytoplasmic side of plasma membrane"/>
    <property type="evidence" value="ECO:0007669"/>
    <property type="project" value="UniProtKB-UniRule"/>
</dbReference>
<evidence type="ECO:0000256" key="1">
    <source>
        <dbReference type="ARBA" id="ARBA00022475"/>
    </source>
</evidence>
<keyword evidence="2 5" id="KW-0132">Cell division</keyword>
<organism evidence="9 10">
    <name type="scientific">Candidatus Gottesmanbacteria bacterium GW2011_GWA1_43_11</name>
    <dbReference type="NCBI Taxonomy" id="1618436"/>
    <lineage>
        <taxon>Bacteria</taxon>
        <taxon>Candidatus Gottesmaniibacteriota</taxon>
    </lineage>
</organism>
<dbReference type="Gene3D" id="3.30.1490.110">
    <property type="match status" value="1"/>
</dbReference>
<dbReference type="STRING" id="1618436.UV59_C0011G0016"/>
<dbReference type="PANTHER" id="PTHR32432">
    <property type="entry name" value="CELL DIVISION PROTEIN FTSA-RELATED"/>
    <property type="match status" value="1"/>
</dbReference>
<dbReference type="InterPro" id="IPR020823">
    <property type="entry name" value="Cell_div_FtsA"/>
</dbReference>
<dbReference type="PIRSF" id="PIRSF003101">
    <property type="entry name" value="FtsA"/>
    <property type="match status" value="1"/>
</dbReference>
<evidence type="ECO:0000256" key="5">
    <source>
        <dbReference type="HAMAP-Rule" id="MF_02033"/>
    </source>
</evidence>
<dbReference type="InterPro" id="IPR003494">
    <property type="entry name" value="SHS2_FtsA"/>
</dbReference>
<evidence type="ECO:0000256" key="4">
    <source>
        <dbReference type="ARBA" id="ARBA00023306"/>
    </source>
</evidence>
<dbReference type="Proteomes" id="UP000034543">
    <property type="component" value="Unassembled WGS sequence"/>
</dbReference>